<dbReference type="PANTHER" id="PTHR33362:SF5">
    <property type="entry name" value="C4-DICARBOXYLATE TRAP TRANSPORTER LARGE PERMEASE PROTEIN DCTM"/>
    <property type="match status" value="1"/>
</dbReference>
<evidence type="ECO:0000313" key="9">
    <source>
        <dbReference type="EMBL" id="MFD2237578.1"/>
    </source>
</evidence>
<gene>
    <name evidence="9" type="ORF">ACFSKQ_08880</name>
</gene>
<comment type="similarity">
    <text evidence="7">Belongs to the TRAP transporter large permease family.</text>
</comment>
<evidence type="ECO:0000256" key="6">
    <source>
        <dbReference type="ARBA" id="ARBA00023136"/>
    </source>
</evidence>
<evidence type="ECO:0000256" key="2">
    <source>
        <dbReference type="ARBA" id="ARBA00022475"/>
    </source>
</evidence>
<dbReference type="Proteomes" id="UP001597371">
    <property type="component" value="Unassembled WGS sequence"/>
</dbReference>
<protein>
    <recommendedName>
        <fullName evidence="7">TRAP transporter large permease protein</fullName>
    </recommendedName>
</protein>
<evidence type="ECO:0000259" key="8">
    <source>
        <dbReference type="Pfam" id="PF06808"/>
    </source>
</evidence>
<feature type="transmembrane region" description="Helical" evidence="7">
    <location>
        <begin position="97"/>
        <end position="121"/>
    </location>
</feature>
<organism evidence="9 10">
    <name type="scientific">Aureimonas populi</name>
    <dbReference type="NCBI Taxonomy" id="1701758"/>
    <lineage>
        <taxon>Bacteria</taxon>
        <taxon>Pseudomonadati</taxon>
        <taxon>Pseudomonadota</taxon>
        <taxon>Alphaproteobacteria</taxon>
        <taxon>Hyphomicrobiales</taxon>
        <taxon>Aurantimonadaceae</taxon>
        <taxon>Aureimonas</taxon>
    </lineage>
</organism>
<feature type="transmembrane region" description="Helical" evidence="7">
    <location>
        <begin position="321"/>
        <end position="338"/>
    </location>
</feature>
<feature type="domain" description="TRAP C4-dicarboxylate transport system permease DctM subunit" evidence="8">
    <location>
        <begin position="13"/>
        <end position="432"/>
    </location>
</feature>
<dbReference type="PANTHER" id="PTHR33362">
    <property type="entry name" value="SIALIC ACID TRAP TRANSPORTER PERMEASE PROTEIN SIAT-RELATED"/>
    <property type="match status" value="1"/>
</dbReference>
<feature type="transmembrane region" description="Helical" evidence="7">
    <location>
        <begin position="142"/>
        <end position="170"/>
    </location>
</feature>
<evidence type="ECO:0000256" key="5">
    <source>
        <dbReference type="ARBA" id="ARBA00022989"/>
    </source>
</evidence>
<comment type="caution">
    <text evidence="9">The sequence shown here is derived from an EMBL/GenBank/DDBJ whole genome shotgun (WGS) entry which is preliminary data.</text>
</comment>
<evidence type="ECO:0000313" key="10">
    <source>
        <dbReference type="Proteomes" id="UP001597371"/>
    </source>
</evidence>
<dbReference type="Pfam" id="PF06808">
    <property type="entry name" value="DctM"/>
    <property type="match status" value="1"/>
</dbReference>
<sequence>MGGSQLLIGVLGLVGLVGLIAIRIPIAFAMAAVGMAGVWALSGPLILLSQLKTLAYGTFSNYDLSVVPLFILMGHLATRANLSQGLFRAANAWFGRLRGGVAMAAIAACAGFSAVCGSSLATATTMGKVALPELRRYRYSPALATGTLAAGGTLGILIPPSIVLVIYSVIVEVNIVTMFSAAMIPGLLAVCFFVAVIVVYTWIYPEAGPKGGAVSRAELVSATLGVIPVTIVFGLMLGGMYAGLFTPTPAASIGVFLVLVYGVARGLIGLRDIRDAVLDTARNAGMIYLIVFGAELLKIFMSRGGVPQAAASFMLNSGLEPYTLLILMLVALILLGMFMDSLSMIILTLPFFWPVIAQLDFGMSPLELKLWFGILALIVVELGLITPPVGMNVFVINAMARDVPMLETFKGAAPFFFAEIIRVGLLVAFPAIVLFFPAWLMS</sequence>
<comment type="subcellular location">
    <subcellularLocation>
        <location evidence="1 7">Cell inner membrane</location>
        <topology evidence="1 7">Multi-pass membrane protein</topology>
    </subcellularLocation>
</comment>
<keyword evidence="7" id="KW-0813">Transport</keyword>
<feature type="transmembrane region" description="Helical" evidence="7">
    <location>
        <begin position="224"/>
        <end position="244"/>
    </location>
</feature>
<dbReference type="InterPro" id="IPR004681">
    <property type="entry name" value="TRAP_DctM"/>
</dbReference>
<keyword evidence="10" id="KW-1185">Reference proteome</keyword>
<feature type="transmembrane region" description="Helical" evidence="7">
    <location>
        <begin position="182"/>
        <end position="203"/>
    </location>
</feature>
<evidence type="ECO:0000256" key="7">
    <source>
        <dbReference type="RuleBase" id="RU369079"/>
    </source>
</evidence>
<dbReference type="NCBIfam" id="TIGR00786">
    <property type="entry name" value="dctM"/>
    <property type="match status" value="1"/>
</dbReference>
<feature type="transmembrane region" description="Helical" evidence="7">
    <location>
        <begin position="6"/>
        <end position="33"/>
    </location>
</feature>
<dbReference type="RefSeq" id="WP_209738507.1">
    <property type="nucleotide sequence ID" value="NZ_CP072611.1"/>
</dbReference>
<comment type="subunit">
    <text evidence="7">The complex comprises the extracytoplasmic solute receptor protein and the two transmembrane proteins.</text>
</comment>
<dbReference type="PIRSF" id="PIRSF006066">
    <property type="entry name" value="HI0050"/>
    <property type="match status" value="1"/>
</dbReference>
<keyword evidence="2" id="KW-1003">Cell membrane</keyword>
<dbReference type="EMBL" id="JBHUIJ010000010">
    <property type="protein sequence ID" value="MFD2237578.1"/>
    <property type="molecule type" value="Genomic_DNA"/>
</dbReference>
<keyword evidence="4 7" id="KW-0812">Transmembrane</keyword>
<reference evidence="10" key="1">
    <citation type="journal article" date="2019" name="Int. J. Syst. Evol. Microbiol.">
        <title>The Global Catalogue of Microorganisms (GCM) 10K type strain sequencing project: providing services to taxonomists for standard genome sequencing and annotation.</title>
        <authorList>
            <consortium name="The Broad Institute Genomics Platform"/>
            <consortium name="The Broad Institute Genome Sequencing Center for Infectious Disease"/>
            <person name="Wu L."/>
            <person name="Ma J."/>
        </authorList>
    </citation>
    <scope>NUCLEOTIDE SEQUENCE [LARGE SCALE GENOMIC DNA]</scope>
    <source>
        <strain evidence="10">ZS-35-S2</strain>
    </source>
</reference>
<keyword evidence="5 7" id="KW-1133">Transmembrane helix</keyword>
<feature type="transmembrane region" description="Helical" evidence="7">
    <location>
        <begin position="370"/>
        <end position="395"/>
    </location>
</feature>
<feature type="transmembrane region" description="Helical" evidence="7">
    <location>
        <begin position="54"/>
        <end position="77"/>
    </location>
</feature>
<dbReference type="InterPro" id="IPR010656">
    <property type="entry name" value="DctM"/>
</dbReference>
<keyword evidence="6 7" id="KW-0472">Membrane</keyword>
<evidence type="ECO:0000256" key="1">
    <source>
        <dbReference type="ARBA" id="ARBA00004429"/>
    </source>
</evidence>
<proteinExistence type="inferred from homology"/>
<evidence type="ECO:0000256" key="3">
    <source>
        <dbReference type="ARBA" id="ARBA00022519"/>
    </source>
</evidence>
<keyword evidence="3 7" id="KW-0997">Cell inner membrane</keyword>
<evidence type="ECO:0000256" key="4">
    <source>
        <dbReference type="ARBA" id="ARBA00022692"/>
    </source>
</evidence>
<feature type="transmembrane region" description="Helical" evidence="7">
    <location>
        <begin position="280"/>
        <end position="301"/>
    </location>
</feature>
<feature type="transmembrane region" description="Helical" evidence="7">
    <location>
        <begin position="250"/>
        <end position="268"/>
    </location>
</feature>
<comment type="function">
    <text evidence="7">Part of the tripartite ATP-independent periplasmic (TRAP) transport system.</text>
</comment>
<accession>A0ABW5CNE2</accession>
<name>A0ABW5CNE2_9HYPH</name>
<feature type="transmembrane region" description="Helical" evidence="7">
    <location>
        <begin position="416"/>
        <end position="440"/>
    </location>
</feature>